<dbReference type="InterPro" id="IPR000412">
    <property type="entry name" value="ABC_2_transport"/>
</dbReference>
<evidence type="ECO:0000256" key="1">
    <source>
        <dbReference type="ARBA" id="ARBA00004141"/>
    </source>
</evidence>
<keyword evidence="3 6" id="KW-1133">Transmembrane helix</keyword>
<feature type="transmembrane region" description="Helical" evidence="6">
    <location>
        <begin position="161"/>
        <end position="188"/>
    </location>
</feature>
<dbReference type="PANTHER" id="PTHR43229:SF2">
    <property type="entry name" value="NODULATION PROTEIN J"/>
    <property type="match status" value="1"/>
</dbReference>
<protein>
    <recommendedName>
        <fullName evidence="6">Transport permease protein</fullName>
    </recommendedName>
</protein>
<dbReference type="Pfam" id="PF01061">
    <property type="entry name" value="ABC2_membrane"/>
    <property type="match status" value="1"/>
</dbReference>
<evidence type="ECO:0000256" key="5">
    <source>
        <dbReference type="ARBA" id="ARBA00023251"/>
    </source>
</evidence>
<keyword evidence="6" id="KW-0813">Transport</keyword>
<organism evidence="8 9">
    <name type="scientific">Streptomyces achromogenes</name>
    <dbReference type="NCBI Taxonomy" id="67255"/>
    <lineage>
        <taxon>Bacteria</taxon>
        <taxon>Bacillati</taxon>
        <taxon>Actinomycetota</taxon>
        <taxon>Actinomycetes</taxon>
        <taxon>Kitasatosporales</taxon>
        <taxon>Streptomycetaceae</taxon>
        <taxon>Streptomyces</taxon>
    </lineage>
</organism>
<keyword evidence="6" id="KW-1003">Cell membrane</keyword>
<feature type="transmembrane region" description="Helical" evidence="6">
    <location>
        <begin position="52"/>
        <end position="75"/>
    </location>
</feature>
<gene>
    <name evidence="8" type="ORF">QFZ56_006687</name>
</gene>
<feature type="transmembrane region" description="Helical" evidence="6">
    <location>
        <begin position="195"/>
        <end position="214"/>
    </location>
</feature>
<dbReference type="PROSITE" id="PS51012">
    <property type="entry name" value="ABC_TM2"/>
    <property type="match status" value="1"/>
</dbReference>
<feature type="transmembrane region" description="Helical" evidence="6">
    <location>
        <begin position="128"/>
        <end position="155"/>
    </location>
</feature>
<accession>A0ABU0QAN8</accession>
<keyword evidence="9" id="KW-1185">Reference proteome</keyword>
<keyword evidence="2 6" id="KW-0812">Transmembrane</keyword>
<dbReference type="Proteomes" id="UP001243364">
    <property type="component" value="Unassembled WGS sequence"/>
</dbReference>
<proteinExistence type="inferred from homology"/>
<evidence type="ECO:0000256" key="2">
    <source>
        <dbReference type="ARBA" id="ARBA00022692"/>
    </source>
</evidence>
<evidence type="ECO:0000256" key="4">
    <source>
        <dbReference type="ARBA" id="ARBA00023136"/>
    </source>
</evidence>
<feature type="transmembrane region" description="Helical" evidence="6">
    <location>
        <begin position="81"/>
        <end position="107"/>
    </location>
</feature>
<dbReference type="EMBL" id="JAUSYA010000001">
    <property type="protein sequence ID" value="MDQ0687724.1"/>
    <property type="molecule type" value="Genomic_DNA"/>
</dbReference>
<dbReference type="PANTHER" id="PTHR43229">
    <property type="entry name" value="NODULATION PROTEIN J"/>
    <property type="match status" value="1"/>
</dbReference>
<dbReference type="RefSeq" id="WP_307047814.1">
    <property type="nucleotide sequence ID" value="NZ_JAUSYA010000001.1"/>
</dbReference>
<keyword evidence="4 6" id="KW-0472">Membrane</keyword>
<reference evidence="8 9" key="1">
    <citation type="submission" date="2023-07" db="EMBL/GenBank/DDBJ databases">
        <title>Comparative genomics of wheat-associated soil bacteria to identify genetic determinants of phenazine resistance.</title>
        <authorList>
            <person name="Mouncey N."/>
        </authorList>
    </citation>
    <scope>NUCLEOTIDE SEQUENCE [LARGE SCALE GENOMIC DNA]</scope>
    <source>
        <strain evidence="8 9">W4I19-2</strain>
    </source>
</reference>
<dbReference type="InterPro" id="IPR047817">
    <property type="entry name" value="ABC2_TM_bact-type"/>
</dbReference>
<evidence type="ECO:0000256" key="6">
    <source>
        <dbReference type="RuleBase" id="RU361157"/>
    </source>
</evidence>
<comment type="similarity">
    <text evidence="6">Belongs to the ABC-2 integral membrane protein family.</text>
</comment>
<comment type="caution">
    <text evidence="8">The sequence shown here is derived from an EMBL/GenBank/DDBJ whole genome shotgun (WGS) entry which is preliminary data.</text>
</comment>
<keyword evidence="5" id="KW-0046">Antibiotic resistance</keyword>
<evidence type="ECO:0000256" key="3">
    <source>
        <dbReference type="ARBA" id="ARBA00022989"/>
    </source>
</evidence>
<feature type="domain" description="ABC transmembrane type-2" evidence="7">
    <location>
        <begin position="50"/>
        <end position="276"/>
    </location>
</feature>
<dbReference type="InterPro" id="IPR051784">
    <property type="entry name" value="Nod_factor_ABC_transporter"/>
</dbReference>
<comment type="subcellular location">
    <subcellularLocation>
        <location evidence="6">Cell membrane</location>
        <topology evidence="6">Multi-pass membrane protein</topology>
    </subcellularLocation>
    <subcellularLocation>
        <location evidence="1">Membrane</location>
        <topology evidence="1">Multi-pass membrane protein</topology>
    </subcellularLocation>
</comment>
<sequence length="277" mass="29726">MTTAARPIEAEERLLRVLGEDTRPQQRPGALSTSLTMGWRALVKIKRSPGQLFNATITPVMFTLIFTYLFGGAISGSSREYLQFLLPGILVQGVLFISTQTGVALTTDLQQGIFDRFKSMPIWRPSPLTGALIGDVVRYLISSAVVVAVGLALGFRPDGGVLGVTGGVLLAVLFGFCVSWIWTFLGLVLRTPQGVSALGMLLLSLLTFASNIFAEPTTMPGWLEAFVDINPIGYVVTASRSLMNGDGTADLAPALVSCAVLLILFVPLSLLRYNKSE</sequence>
<feature type="transmembrane region" description="Helical" evidence="6">
    <location>
        <begin position="251"/>
        <end position="271"/>
    </location>
</feature>
<name>A0ABU0QAN8_STRAH</name>
<evidence type="ECO:0000259" key="7">
    <source>
        <dbReference type="PROSITE" id="PS51012"/>
    </source>
</evidence>
<evidence type="ECO:0000313" key="8">
    <source>
        <dbReference type="EMBL" id="MDQ0687724.1"/>
    </source>
</evidence>
<dbReference type="InterPro" id="IPR013525">
    <property type="entry name" value="ABC2_TM"/>
</dbReference>
<evidence type="ECO:0000313" key="9">
    <source>
        <dbReference type="Proteomes" id="UP001243364"/>
    </source>
</evidence>
<dbReference type="PIRSF" id="PIRSF006648">
    <property type="entry name" value="DrrB"/>
    <property type="match status" value="1"/>
</dbReference>